<evidence type="ECO:0000313" key="2">
    <source>
        <dbReference type="Proteomes" id="UP000076394"/>
    </source>
</evidence>
<accession>A0A142V9Z1</accession>
<organism evidence="1 2">
    <name type="scientific">Dehalococcoides mccartyi</name>
    <dbReference type="NCBI Taxonomy" id="61435"/>
    <lineage>
        <taxon>Bacteria</taxon>
        <taxon>Bacillati</taxon>
        <taxon>Chloroflexota</taxon>
        <taxon>Dehalococcoidia</taxon>
        <taxon>Dehalococcoidales</taxon>
        <taxon>Dehalococcoidaceae</taxon>
        <taxon>Dehalococcoides</taxon>
    </lineage>
</organism>
<dbReference type="PATRIC" id="fig|61435.8.peg.826"/>
<dbReference type="Proteomes" id="UP000076394">
    <property type="component" value="Chromosome"/>
</dbReference>
<dbReference type="EMBL" id="CP011127">
    <property type="protein sequence ID" value="AMU86654.1"/>
    <property type="molecule type" value="Genomic_DNA"/>
</dbReference>
<name>A0A142V9Z1_9CHLR</name>
<gene>
    <name evidence="1" type="ORF">Dm11a5_0828</name>
</gene>
<proteinExistence type="predicted"/>
<sequence length="52" mass="5867">MKEITQQELAEVTQALQAVKESGFGEVRIGIRNGYIYQVSKTDTKILELPKN</sequence>
<protein>
    <recommendedName>
        <fullName evidence="3">DUF2292 domain-containing protein</fullName>
    </recommendedName>
</protein>
<evidence type="ECO:0008006" key="3">
    <source>
        <dbReference type="Google" id="ProtNLM"/>
    </source>
</evidence>
<reference evidence="1 2" key="1">
    <citation type="submission" date="2015-03" db="EMBL/GenBank/DDBJ databases">
        <title>Genomic characterization of Dehalococcoides mccartyi strain 11a5, an unusal plasmid-containing chloroethene dechlorinator.</title>
        <authorList>
            <person name="Zhao S."/>
            <person name="Ding C."/>
            <person name="He J."/>
        </authorList>
    </citation>
    <scope>NUCLEOTIDE SEQUENCE [LARGE SCALE GENOMIC DNA]</scope>
    <source>
        <strain evidence="1 2">11a5</strain>
    </source>
</reference>
<dbReference type="RefSeq" id="WP_015407779.1">
    <property type="nucleotide sequence ID" value="NZ_CP011127.1"/>
</dbReference>
<dbReference type="AlphaFoldDB" id="A0A142V9Z1"/>
<evidence type="ECO:0000313" key="1">
    <source>
        <dbReference type="EMBL" id="AMU86654.1"/>
    </source>
</evidence>